<dbReference type="EMBL" id="JBFAIH010000015">
    <property type="protein sequence ID" value="MEV0365746.1"/>
    <property type="molecule type" value="Genomic_DNA"/>
</dbReference>
<feature type="compositionally biased region" description="Pro residues" evidence="1">
    <location>
        <begin position="50"/>
        <end position="60"/>
    </location>
</feature>
<dbReference type="Proteomes" id="UP001551658">
    <property type="component" value="Unassembled WGS sequence"/>
</dbReference>
<dbReference type="RefSeq" id="WP_357982600.1">
    <property type="nucleotide sequence ID" value="NZ_JBFAIH010000015.1"/>
</dbReference>
<feature type="region of interest" description="Disordered" evidence="1">
    <location>
        <begin position="24"/>
        <end position="60"/>
    </location>
</feature>
<name>A0ABV3FDG1_9NOCA</name>
<accession>A0ABV3FDG1</accession>
<evidence type="ECO:0000313" key="3">
    <source>
        <dbReference type="Proteomes" id="UP001551658"/>
    </source>
</evidence>
<reference evidence="2 3" key="1">
    <citation type="submission" date="2024-06" db="EMBL/GenBank/DDBJ databases">
        <title>The Natural Products Discovery Center: Release of the First 8490 Sequenced Strains for Exploring Actinobacteria Biosynthetic Diversity.</title>
        <authorList>
            <person name="Kalkreuter E."/>
            <person name="Kautsar S.A."/>
            <person name="Yang D."/>
            <person name="Bader C.D."/>
            <person name="Teijaro C.N."/>
            <person name="Fluegel L."/>
            <person name="Davis C.M."/>
            <person name="Simpson J.R."/>
            <person name="Lauterbach L."/>
            <person name="Steele A.D."/>
            <person name="Gui C."/>
            <person name="Meng S."/>
            <person name="Li G."/>
            <person name="Viehrig K."/>
            <person name="Ye F."/>
            <person name="Su P."/>
            <person name="Kiefer A.F."/>
            <person name="Nichols A."/>
            <person name="Cepeda A.J."/>
            <person name="Yan W."/>
            <person name="Fan B."/>
            <person name="Jiang Y."/>
            <person name="Adhikari A."/>
            <person name="Zheng C.-J."/>
            <person name="Schuster L."/>
            <person name="Cowan T.M."/>
            <person name="Smanski M.J."/>
            <person name="Chevrette M.G."/>
            <person name="De Carvalho L.P.S."/>
            <person name="Shen B."/>
        </authorList>
    </citation>
    <scope>NUCLEOTIDE SEQUENCE [LARGE SCALE GENOMIC DNA]</scope>
    <source>
        <strain evidence="2 3">NPDC050671</strain>
    </source>
</reference>
<gene>
    <name evidence="2" type="ORF">AB0H72_23915</name>
</gene>
<protein>
    <submittedName>
        <fullName evidence="2">Uncharacterized protein</fullName>
    </submittedName>
</protein>
<sequence>MAHGAGESTTNSLQGQLITGQHGNAVVGDLETATPPVIGAADSTSGPALDSPPPEKALTL</sequence>
<organism evidence="2 3">
    <name type="scientific">Nocardia fusca</name>
    <dbReference type="NCBI Taxonomy" id="941183"/>
    <lineage>
        <taxon>Bacteria</taxon>
        <taxon>Bacillati</taxon>
        <taxon>Actinomycetota</taxon>
        <taxon>Actinomycetes</taxon>
        <taxon>Mycobacteriales</taxon>
        <taxon>Nocardiaceae</taxon>
        <taxon>Nocardia</taxon>
    </lineage>
</organism>
<comment type="caution">
    <text evidence="2">The sequence shown here is derived from an EMBL/GenBank/DDBJ whole genome shotgun (WGS) entry which is preliminary data.</text>
</comment>
<evidence type="ECO:0000256" key="1">
    <source>
        <dbReference type="SAM" id="MobiDB-lite"/>
    </source>
</evidence>
<keyword evidence="3" id="KW-1185">Reference proteome</keyword>
<evidence type="ECO:0000313" key="2">
    <source>
        <dbReference type="EMBL" id="MEV0365746.1"/>
    </source>
</evidence>
<proteinExistence type="predicted"/>